<keyword evidence="4" id="KW-1185">Reference proteome</keyword>
<dbReference type="InterPro" id="IPR055754">
    <property type="entry name" value="DUF7330"/>
</dbReference>
<feature type="compositionally biased region" description="Low complexity" evidence="1">
    <location>
        <begin position="73"/>
        <end position="89"/>
    </location>
</feature>
<accession>A0A409WHG5</accession>
<evidence type="ECO:0000256" key="1">
    <source>
        <dbReference type="SAM" id="MobiDB-lite"/>
    </source>
</evidence>
<proteinExistence type="predicted"/>
<comment type="caution">
    <text evidence="3">The sequence shown here is derived from an EMBL/GenBank/DDBJ whole genome shotgun (WGS) entry which is preliminary data.</text>
</comment>
<feature type="compositionally biased region" description="Basic and acidic residues" evidence="1">
    <location>
        <begin position="50"/>
        <end position="63"/>
    </location>
</feature>
<feature type="region of interest" description="Disordered" evidence="1">
    <location>
        <begin position="1"/>
        <end position="138"/>
    </location>
</feature>
<feature type="compositionally biased region" description="Polar residues" evidence="1">
    <location>
        <begin position="110"/>
        <end position="134"/>
    </location>
</feature>
<protein>
    <recommendedName>
        <fullName evidence="2">DUF7330 domain-containing protein</fullName>
    </recommendedName>
</protein>
<evidence type="ECO:0000313" key="4">
    <source>
        <dbReference type="Proteomes" id="UP000284842"/>
    </source>
</evidence>
<feature type="compositionally biased region" description="Low complexity" evidence="1">
    <location>
        <begin position="20"/>
        <end position="42"/>
    </location>
</feature>
<dbReference type="EMBL" id="NHTK01005482">
    <property type="protein sequence ID" value="PPQ77966.1"/>
    <property type="molecule type" value="Genomic_DNA"/>
</dbReference>
<dbReference type="OrthoDB" id="5289249at2759"/>
<dbReference type="InParanoid" id="A0A409WHG5"/>
<dbReference type="AlphaFoldDB" id="A0A409WHG5"/>
<reference evidence="3 4" key="1">
    <citation type="journal article" date="2018" name="Evol. Lett.">
        <title>Horizontal gene cluster transfer increased hallucinogenic mushroom diversity.</title>
        <authorList>
            <person name="Reynolds H.T."/>
            <person name="Vijayakumar V."/>
            <person name="Gluck-Thaler E."/>
            <person name="Korotkin H.B."/>
            <person name="Matheny P.B."/>
            <person name="Slot J.C."/>
        </authorList>
    </citation>
    <scope>NUCLEOTIDE SEQUENCE [LARGE SCALE GENOMIC DNA]</scope>
    <source>
        <strain evidence="3 4">2629</strain>
    </source>
</reference>
<name>A0A409WHG5_9AGAR</name>
<dbReference type="STRING" id="181874.A0A409WHG5"/>
<evidence type="ECO:0000259" key="2">
    <source>
        <dbReference type="Pfam" id="PF24016"/>
    </source>
</evidence>
<dbReference type="Proteomes" id="UP000284842">
    <property type="component" value="Unassembled WGS sequence"/>
</dbReference>
<gene>
    <name evidence="3" type="ORF">CVT24_006140</name>
</gene>
<evidence type="ECO:0000313" key="3">
    <source>
        <dbReference type="EMBL" id="PPQ77966.1"/>
    </source>
</evidence>
<organism evidence="3 4">
    <name type="scientific">Panaeolus cyanescens</name>
    <dbReference type="NCBI Taxonomy" id="181874"/>
    <lineage>
        <taxon>Eukaryota</taxon>
        <taxon>Fungi</taxon>
        <taxon>Dikarya</taxon>
        <taxon>Basidiomycota</taxon>
        <taxon>Agaricomycotina</taxon>
        <taxon>Agaricomycetes</taxon>
        <taxon>Agaricomycetidae</taxon>
        <taxon>Agaricales</taxon>
        <taxon>Agaricineae</taxon>
        <taxon>Galeropsidaceae</taxon>
        <taxon>Panaeolus</taxon>
    </lineage>
</organism>
<sequence>MSVASLRSDATPPSYRMTYPSRWSDSTPSSSPTRRASSSLRSGSTTNTHLETRHPRDSQRSEDTPSSYHIRRISSSLRSGSTTSTSTHSMETRQPRDSQWSDDTRPILQTRGTSSSLSGESTPLTIAQKGTRQPPTGVRPRNFVQFIRAENFVKATWVIDPNLIIPPAFLPPLPEGLDSSERPNLLLVSDEGSVQGDIYIKPINHDVRPVIPGIISIYARSKIELNIHDTPILHPGDQRLPIRLKATSYEDDVRIYLPRSFSGPLYIKTQRSTTSSVFLSPAIRQRLSTISQDIYIVQGFIGRPAELDQKEDSMDNWEGDSLEVNILYSQPPGPFRDPDYHDATVKLYFDEEDQQVIHRVRTSLRKLLFTF</sequence>
<feature type="domain" description="DUF7330" evidence="2">
    <location>
        <begin position="142"/>
        <end position="326"/>
    </location>
</feature>
<dbReference type="Pfam" id="PF24016">
    <property type="entry name" value="DUF7330"/>
    <property type="match status" value="1"/>
</dbReference>